<dbReference type="Proteomes" id="UP000601435">
    <property type="component" value="Unassembled WGS sequence"/>
</dbReference>
<proteinExistence type="predicted"/>
<keyword evidence="2" id="KW-0067">ATP-binding</keyword>
<feature type="region of interest" description="Disordered" evidence="3">
    <location>
        <begin position="1"/>
        <end position="23"/>
    </location>
</feature>
<comment type="caution">
    <text evidence="4">The sequence shown here is derived from an EMBL/GenBank/DDBJ whole genome shotgun (WGS) entry which is preliminary data.</text>
</comment>
<organism evidence="4 5">
    <name type="scientific">Symbiodinium necroappetens</name>
    <dbReference type="NCBI Taxonomy" id="1628268"/>
    <lineage>
        <taxon>Eukaryota</taxon>
        <taxon>Sar</taxon>
        <taxon>Alveolata</taxon>
        <taxon>Dinophyceae</taxon>
        <taxon>Suessiales</taxon>
        <taxon>Symbiodiniaceae</taxon>
        <taxon>Symbiodinium</taxon>
    </lineage>
</organism>
<keyword evidence="1" id="KW-0547">Nucleotide-binding</keyword>
<accession>A0A813BVD4</accession>
<dbReference type="SUPFAM" id="SSF54585">
    <property type="entry name" value="Cdc48 domain 2-like"/>
    <property type="match status" value="1"/>
</dbReference>
<evidence type="ECO:0000313" key="5">
    <source>
        <dbReference type="Proteomes" id="UP000601435"/>
    </source>
</evidence>
<dbReference type="GO" id="GO:0005524">
    <property type="term" value="F:ATP binding"/>
    <property type="evidence" value="ECO:0007669"/>
    <property type="project" value="UniProtKB-KW"/>
</dbReference>
<evidence type="ECO:0000256" key="1">
    <source>
        <dbReference type="ARBA" id="ARBA00022741"/>
    </source>
</evidence>
<evidence type="ECO:0000256" key="3">
    <source>
        <dbReference type="SAM" id="MobiDB-lite"/>
    </source>
</evidence>
<keyword evidence="5" id="KW-1185">Reference proteome</keyword>
<evidence type="ECO:0000313" key="4">
    <source>
        <dbReference type="EMBL" id="CAE7917583.1"/>
    </source>
</evidence>
<name>A0A813BVD4_9DINO</name>
<gene>
    <name evidence="4" type="primary">blc</name>
    <name evidence="4" type="ORF">SNEC2469_LOCUS31469</name>
</gene>
<dbReference type="Gene3D" id="3.10.330.10">
    <property type="match status" value="1"/>
</dbReference>
<dbReference type="AlphaFoldDB" id="A0A813BVD4"/>
<dbReference type="InterPro" id="IPR029067">
    <property type="entry name" value="CDC48_domain_2-like_sf"/>
</dbReference>
<reference evidence="4" key="1">
    <citation type="submission" date="2021-02" db="EMBL/GenBank/DDBJ databases">
        <authorList>
            <person name="Dougan E. K."/>
            <person name="Rhodes N."/>
            <person name="Thang M."/>
            <person name="Chan C."/>
        </authorList>
    </citation>
    <scope>NUCLEOTIDE SEQUENCE</scope>
</reference>
<evidence type="ECO:0000256" key="2">
    <source>
        <dbReference type="ARBA" id="ARBA00022840"/>
    </source>
</evidence>
<dbReference type="OrthoDB" id="427944at2759"/>
<dbReference type="EMBL" id="CAJNJA010076363">
    <property type="protein sequence ID" value="CAE7917583.1"/>
    <property type="molecule type" value="Genomic_DNA"/>
</dbReference>
<protein>
    <submittedName>
        <fullName evidence="4">Blc protein</fullName>
    </submittedName>
</protein>
<sequence>MGTEDEELHHKATSSTAPQPDAPETCQEVLIKRLHILPLKEAELKIGSQGRMEVLADTLRQIRNDKQVVRSGDILHAKDADFVIIKSDPSQGCLGMETDFFLEGSPLPCFTKVQFSAWGQTQMTPETLFRQYIKPFFKRDYLPYGSKNAQRVRLVHAGQVIKARNDKAGEVYLQVEATDPPGLGVVSTDTEIFALWDTTPEFEKVQILPFQDTL</sequence>